<proteinExistence type="predicted"/>
<evidence type="ECO:0000313" key="1">
    <source>
        <dbReference type="Proteomes" id="UP000095287"/>
    </source>
</evidence>
<dbReference type="AlphaFoldDB" id="A0A1I8AVL7"/>
<dbReference type="Proteomes" id="UP000095287">
    <property type="component" value="Unplaced"/>
</dbReference>
<reference evidence="2" key="1">
    <citation type="submission" date="2016-11" db="UniProtKB">
        <authorList>
            <consortium name="WormBaseParasite"/>
        </authorList>
    </citation>
    <scope>IDENTIFICATION</scope>
</reference>
<dbReference type="WBParaSite" id="L893_g9645.t1">
    <property type="protein sequence ID" value="L893_g9645.t1"/>
    <property type="gene ID" value="L893_g9645"/>
</dbReference>
<name>A0A1I8AVL7_9BILA</name>
<accession>A0A1I8AVL7</accession>
<sequence>MTLGNGALAYYAPYRTVPLLKRKYRNSQGLLEPLAENDSIPLKNPKKRTPNRGITLIERIVLGAPLAEWLAPQANTTELRGRRVRSPPEDFKDSIYVYYTQS</sequence>
<protein>
    <submittedName>
        <fullName evidence="2">Transposase</fullName>
    </submittedName>
</protein>
<keyword evidence="1" id="KW-1185">Reference proteome</keyword>
<evidence type="ECO:0000313" key="2">
    <source>
        <dbReference type="WBParaSite" id="L893_g9645.t1"/>
    </source>
</evidence>
<organism evidence="1 2">
    <name type="scientific">Steinernema glaseri</name>
    <dbReference type="NCBI Taxonomy" id="37863"/>
    <lineage>
        <taxon>Eukaryota</taxon>
        <taxon>Metazoa</taxon>
        <taxon>Ecdysozoa</taxon>
        <taxon>Nematoda</taxon>
        <taxon>Chromadorea</taxon>
        <taxon>Rhabditida</taxon>
        <taxon>Tylenchina</taxon>
        <taxon>Panagrolaimomorpha</taxon>
        <taxon>Strongyloidoidea</taxon>
        <taxon>Steinernematidae</taxon>
        <taxon>Steinernema</taxon>
    </lineage>
</organism>